<comment type="caution">
    <text evidence="7">The sequence shown here is derived from an EMBL/GenBank/DDBJ whole genome shotgun (WGS) entry which is preliminary data.</text>
</comment>
<dbReference type="InterPro" id="IPR012988">
    <property type="entry name" value="Ribosomal_uL30_N_euk"/>
</dbReference>
<dbReference type="InterPro" id="IPR036919">
    <property type="entry name" value="Ribo_uL30_ferredoxin-like_sf"/>
</dbReference>
<evidence type="ECO:0000313" key="7">
    <source>
        <dbReference type="EMBL" id="KAK7798460.1"/>
    </source>
</evidence>
<feature type="region of interest" description="Disordered" evidence="4">
    <location>
        <begin position="1"/>
        <end position="37"/>
    </location>
</feature>
<dbReference type="FunFam" id="3.30.1390.20:FF:000003">
    <property type="entry name" value="60S ribosomal protein L7"/>
    <property type="match status" value="1"/>
</dbReference>
<dbReference type="InterPro" id="IPR018038">
    <property type="entry name" value="Ribosomal_uL30_CS"/>
</dbReference>
<feature type="domain" description="Large ribosomal subunit protein uL30-like ferredoxin-like fold" evidence="5">
    <location>
        <begin position="116"/>
        <end position="166"/>
    </location>
</feature>
<proteinExistence type="inferred from homology"/>
<evidence type="ECO:0000256" key="1">
    <source>
        <dbReference type="ARBA" id="ARBA00007594"/>
    </source>
</evidence>
<evidence type="ECO:0000256" key="4">
    <source>
        <dbReference type="SAM" id="MobiDB-lite"/>
    </source>
</evidence>
<dbReference type="SUPFAM" id="SSF55129">
    <property type="entry name" value="Ribosomal protein L30p/L7e"/>
    <property type="match status" value="1"/>
</dbReference>
<dbReference type="Proteomes" id="UP001488838">
    <property type="component" value="Unassembled WGS sequence"/>
</dbReference>
<dbReference type="AlphaFoldDB" id="A0AAW0H7B6"/>
<dbReference type="GO" id="GO:0003723">
    <property type="term" value="F:RNA binding"/>
    <property type="evidence" value="ECO:0007669"/>
    <property type="project" value="TreeGrafter"/>
</dbReference>
<keyword evidence="2" id="KW-0689">Ribosomal protein</keyword>
<keyword evidence="8" id="KW-1185">Reference proteome</keyword>
<evidence type="ECO:0008006" key="9">
    <source>
        <dbReference type="Google" id="ProtNLM"/>
    </source>
</evidence>
<dbReference type="CDD" id="cd01657">
    <property type="entry name" value="Ribosomal_L7_archeal_euk"/>
    <property type="match status" value="1"/>
</dbReference>
<feature type="domain" description="Large ribosomal subunit protein uL30 N-terminal eukaryotes" evidence="6">
    <location>
        <begin position="40"/>
        <end position="111"/>
    </location>
</feature>
<dbReference type="Pfam" id="PF08079">
    <property type="entry name" value="Ribosomal_L30_N"/>
    <property type="match status" value="1"/>
</dbReference>
<dbReference type="InterPro" id="IPR035808">
    <property type="entry name" value="Ribosomal_uL30_euk_arc"/>
</dbReference>
<keyword evidence="3" id="KW-0687">Ribonucleoprotein</keyword>
<protein>
    <recommendedName>
        <fullName evidence="9">60S ribosomal protein L7</fullName>
    </recommendedName>
</protein>
<organism evidence="7 8">
    <name type="scientific">Myodes glareolus</name>
    <name type="common">Bank vole</name>
    <name type="synonym">Clethrionomys glareolus</name>
    <dbReference type="NCBI Taxonomy" id="447135"/>
    <lineage>
        <taxon>Eukaryota</taxon>
        <taxon>Metazoa</taxon>
        <taxon>Chordata</taxon>
        <taxon>Craniata</taxon>
        <taxon>Vertebrata</taxon>
        <taxon>Euteleostomi</taxon>
        <taxon>Mammalia</taxon>
        <taxon>Eutheria</taxon>
        <taxon>Euarchontoglires</taxon>
        <taxon>Glires</taxon>
        <taxon>Rodentia</taxon>
        <taxon>Myomorpha</taxon>
        <taxon>Muroidea</taxon>
        <taxon>Cricetidae</taxon>
        <taxon>Arvicolinae</taxon>
        <taxon>Myodes</taxon>
    </lineage>
</organism>
<dbReference type="PANTHER" id="PTHR11524:SF12">
    <property type="entry name" value="LARGE RIBOSOMAL SUBUNIT PROTEIN UL30"/>
    <property type="match status" value="1"/>
</dbReference>
<comment type="similarity">
    <text evidence="1">Belongs to the universal ribosomal protein uL30 family.</text>
</comment>
<dbReference type="Pfam" id="PF00327">
    <property type="entry name" value="Ribosomal_L30"/>
    <property type="match status" value="1"/>
</dbReference>
<dbReference type="PANTHER" id="PTHR11524">
    <property type="entry name" value="60S RIBOSOMAL PROTEIN L7"/>
    <property type="match status" value="1"/>
</dbReference>
<evidence type="ECO:0000259" key="5">
    <source>
        <dbReference type="Pfam" id="PF00327"/>
    </source>
</evidence>
<dbReference type="GO" id="GO:0000463">
    <property type="term" value="P:maturation of LSU-rRNA from tricistronic rRNA transcript (SSU-rRNA, 5.8S rRNA, LSU-rRNA)"/>
    <property type="evidence" value="ECO:0007669"/>
    <property type="project" value="TreeGrafter"/>
</dbReference>
<dbReference type="Gene3D" id="3.30.1390.20">
    <property type="entry name" value="Ribosomal protein L30, ferredoxin-like fold domain"/>
    <property type="match status" value="1"/>
</dbReference>
<evidence type="ECO:0000259" key="6">
    <source>
        <dbReference type="Pfam" id="PF08079"/>
    </source>
</evidence>
<dbReference type="GO" id="GO:0003735">
    <property type="term" value="F:structural constituent of ribosome"/>
    <property type="evidence" value="ECO:0007669"/>
    <property type="project" value="TreeGrafter"/>
</dbReference>
<dbReference type="InterPro" id="IPR039699">
    <property type="entry name" value="Ribosomal_uL30"/>
</dbReference>
<sequence>MLPFANDREKKKVPAAPGTQKKKKVPAASGTLKKKKVPAVPETLKKKRRNFAELKVKRLRKKIALKSLRRAQRKLIYEKAKYYHKEYRQMYRTEIRMARMARKAGNFYVPAEPKLAFVIRIRGINGVSPKVRKVLQLLRLRQIFNGTFVKLNKASINMLRIVEPYIAWGYPNLKSVNELIYKRGYGKIHKKRIALTDNSLIARSLASTLARYPAVLSELRGTAPGYRRLATNGAPGRRGHSCKRSLARQDRAVLSCGCAPSVAGLPAAEHARPESGASASRLPASPPRRSGQSRDTTAGLGRGLGSAPGRRWPPRCPLPPLAESVSLVPWVQHLQKPISSVQLQG</sequence>
<dbReference type="GO" id="GO:0022625">
    <property type="term" value="C:cytosolic large ribosomal subunit"/>
    <property type="evidence" value="ECO:0007669"/>
    <property type="project" value="TreeGrafter"/>
</dbReference>
<feature type="compositionally biased region" description="Basic and acidic residues" evidence="4">
    <location>
        <begin position="1"/>
        <end position="12"/>
    </location>
</feature>
<feature type="non-terminal residue" evidence="7">
    <location>
        <position position="345"/>
    </location>
</feature>
<reference evidence="7 8" key="1">
    <citation type="journal article" date="2023" name="bioRxiv">
        <title>Conserved and derived expression patterns and positive selection on dental genes reveal complex evolutionary context of ever-growing rodent molars.</title>
        <authorList>
            <person name="Calamari Z.T."/>
            <person name="Song A."/>
            <person name="Cohen E."/>
            <person name="Akter M."/>
            <person name="Roy R.D."/>
            <person name="Hallikas O."/>
            <person name="Christensen M.M."/>
            <person name="Li P."/>
            <person name="Marangoni P."/>
            <person name="Jernvall J."/>
            <person name="Klein O.D."/>
        </authorList>
    </citation>
    <scope>NUCLEOTIDE SEQUENCE [LARGE SCALE GENOMIC DNA]</scope>
    <source>
        <strain evidence="7">V071</strain>
    </source>
</reference>
<evidence type="ECO:0000256" key="3">
    <source>
        <dbReference type="ARBA" id="ARBA00023274"/>
    </source>
</evidence>
<dbReference type="InterPro" id="IPR016082">
    <property type="entry name" value="Ribosomal_uL30_ferredoxin-like"/>
</dbReference>
<gene>
    <name evidence="7" type="ORF">U0070_019538</name>
</gene>
<dbReference type="EMBL" id="JBBHLL010000694">
    <property type="protein sequence ID" value="KAK7798460.1"/>
    <property type="molecule type" value="Genomic_DNA"/>
</dbReference>
<dbReference type="PROSITE" id="PS00634">
    <property type="entry name" value="RIBOSOMAL_L30"/>
    <property type="match status" value="1"/>
</dbReference>
<accession>A0AAW0H7B6</accession>
<evidence type="ECO:0000313" key="8">
    <source>
        <dbReference type="Proteomes" id="UP001488838"/>
    </source>
</evidence>
<name>A0AAW0H7B6_MYOGA</name>
<evidence type="ECO:0000256" key="2">
    <source>
        <dbReference type="ARBA" id="ARBA00022980"/>
    </source>
</evidence>
<feature type="region of interest" description="Disordered" evidence="4">
    <location>
        <begin position="269"/>
        <end position="318"/>
    </location>
</feature>